<proteinExistence type="predicted"/>
<gene>
    <name evidence="2" type="ORF">EVAR_61831_1</name>
</gene>
<dbReference type="Proteomes" id="UP000299102">
    <property type="component" value="Unassembled WGS sequence"/>
</dbReference>
<feature type="region of interest" description="Disordered" evidence="1">
    <location>
        <begin position="65"/>
        <end position="85"/>
    </location>
</feature>
<evidence type="ECO:0000313" key="2">
    <source>
        <dbReference type="EMBL" id="GBP79406.1"/>
    </source>
</evidence>
<dbReference type="AlphaFoldDB" id="A0A4C1YSZ2"/>
<comment type="caution">
    <text evidence="2">The sequence shown here is derived from an EMBL/GenBank/DDBJ whole genome shotgun (WGS) entry which is preliminary data.</text>
</comment>
<keyword evidence="3" id="KW-1185">Reference proteome</keyword>
<accession>A0A4C1YSZ2</accession>
<evidence type="ECO:0000313" key="3">
    <source>
        <dbReference type="Proteomes" id="UP000299102"/>
    </source>
</evidence>
<evidence type="ECO:0000256" key="1">
    <source>
        <dbReference type="SAM" id="MobiDB-lite"/>
    </source>
</evidence>
<sequence length="127" mass="13890">MRYACRGGARALHGAYTLHDGVKLHRPPCASVVVLQFSSCGRDSASVPGPRRVVVLQPTNETTTFAVTRYPPGPAARTGARSRAEVRRLRALRGARGARGRRPHSHPLIFYRGLLQSAKWRARGSAH</sequence>
<reference evidence="2 3" key="1">
    <citation type="journal article" date="2019" name="Commun. Biol.">
        <title>The bagworm genome reveals a unique fibroin gene that provides high tensile strength.</title>
        <authorList>
            <person name="Kono N."/>
            <person name="Nakamura H."/>
            <person name="Ohtoshi R."/>
            <person name="Tomita M."/>
            <person name="Numata K."/>
            <person name="Arakawa K."/>
        </authorList>
    </citation>
    <scope>NUCLEOTIDE SEQUENCE [LARGE SCALE GENOMIC DNA]</scope>
</reference>
<organism evidence="2 3">
    <name type="scientific">Eumeta variegata</name>
    <name type="common">Bagworm moth</name>
    <name type="synonym">Eumeta japonica</name>
    <dbReference type="NCBI Taxonomy" id="151549"/>
    <lineage>
        <taxon>Eukaryota</taxon>
        <taxon>Metazoa</taxon>
        <taxon>Ecdysozoa</taxon>
        <taxon>Arthropoda</taxon>
        <taxon>Hexapoda</taxon>
        <taxon>Insecta</taxon>
        <taxon>Pterygota</taxon>
        <taxon>Neoptera</taxon>
        <taxon>Endopterygota</taxon>
        <taxon>Lepidoptera</taxon>
        <taxon>Glossata</taxon>
        <taxon>Ditrysia</taxon>
        <taxon>Tineoidea</taxon>
        <taxon>Psychidae</taxon>
        <taxon>Oiketicinae</taxon>
        <taxon>Eumeta</taxon>
    </lineage>
</organism>
<dbReference type="EMBL" id="BGZK01001413">
    <property type="protein sequence ID" value="GBP79406.1"/>
    <property type="molecule type" value="Genomic_DNA"/>
</dbReference>
<name>A0A4C1YSZ2_EUMVA</name>
<protein>
    <submittedName>
        <fullName evidence="2">Uncharacterized protein</fullName>
    </submittedName>
</protein>